<sequence>MARMIFVNLPVADKERSKAFFTALGFALNPGFEDEGTACVVLEENIVVLVHTPEKWQQFLKGEPAPSGTVEVMLALSAESKDEAVQLKERALAAGGSAFADDMDFGYMYGTSWRDPDGHVWEASWMDPAAIPG</sequence>
<gene>
    <name evidence="2" type="ORF">ACFFVI_14920</name>
</gene>
<protein>
    <submittedName>
        <fullName evidence="2">VOC family protein</fullName>
    </submittedName>
</protein>
<keyword evidence="3" id="KW-1185">Reference proteome</keyword>
<dbReference type="PANTHER" id="PTHR36503:SF2">
    <property type="entry name" value="BLR2408 PROTEIN"/>
    <property type="match status" value="1"/>
</dbReference>
<evidence type="ECO:0000259" key="1">
    <source>
        <dbReference type="PROSITE" id="PS51819"/>
    </source>
</evidence>
<accession>A0ABV5LVY9</accession>
<proteinExistence type="predicted"/>
<name>A0ABV5LVY9_9ACTN</name>
<dbReference type="Proteomes" id="UP001589748">
    <property type="component" value="Unassembled WGS sequence"/>
</dbReference>
<dbReference type="InterPro" id="IPR029068">
    <property type="entry name" value="Glyas_Bleomycin-R_OHBP_Dase"/>
</dbReference>
<dbReference type="EMBL" id="JBHMDM010000007">
    <property type="protein sequence ID" value="MFB9378261.1"/>
    <property type="molecule type" value="Genomic_DNA"/>
</dbReference>
<dbReference type="SUPFAM" id="SSF54593">
    <property type="entry name" value="Glyoxalase/Bleomycin resistance protein/Dihydroxybiphenyl dioxygenase"/>
    <property type="match status" value="1"/>
</dbReference>
<dbReference type="Pfam" id="PF22677">
    <property type="entry name" value="Ble-like_N"/>
    <property type="match status" value="1"/>
</dbReference>
<feature type="domain" description="VOC" evidence="1">
    <location>
        <begin position="3"/>
        <end position="126"/>
    </location>
</feature>
<dbReference type="InterPro" id="IPR053863">
    <property type="entry name" value="Glyoxy/Ble-like_N"/>
</dbReference>
<dbReference type="Gene3D" id="3.10.180.10">
    <property type="entry name" value="2,3-Dihydroxybiphenyl 1,2-Dioxygenase, domain 1"/>
    <property type="match status" value="1"/>
</dbReference>
<evidence type="ECO:0000313" key="3">
    <source>
        <dbReference type="Proteomes" id="UP001589748"/>
    </source>
</evidence>
<organism evidence="2 3">
    <name type="scientific">Kineococcus gynurae</name>
    <dbReference type="NCBI Taxonomy" id="452979"/>
    <lineage>
        <taxon>Bacteria</taxon>
        <taxon>Bacillati</taxon>
        <taxon>Actinomycetota</taxon>
        <taxon>Actinomycetes</taxon>
        <taxon>Kineosporiales</taxon>
        <taxon>Kineosporiaceae</taxon>
        <taxon>Kineococcus</taxon>
    </lineage>
</organism>
<dbReference type="InterPro" id="IPR037523">
    <property type="entry name" value="VOC_core"/>
</dbReference>
<dbReference type="PROSITE" id="PS51819">
    <property type="entry name" value="VOC"/>
    <property type="match status" value="1"/>
</dbReference>
<dbReference type="PANTHER" id="PTHR36503">
    <property type="entry name" value="BLR2520 PROTEIN"/>
    <property type="match status" value="1"/>
</dbReference>
<reference evidence="2 3" key="1">
    <citation type="submission" date="2024-09" db="EMBL/GenBank/DDBJ databases">
        <authorList>
            <person name="Sun Q."/>
            <person name="Mori K."/>
        </authorList>
    </citation>
    <scope>NUCLEOTIDE SEQUENCE [LARGE SCALE GENOMIC DNA]</scope>
    <source>
        <strain evidence="2 3">TISTR 1856</strain>
    </source>
</reference>
<dbReference type="RefSeq" id="WP_380137186.1">
    <property type="nucleotide sequence ID" value="NZ_JBHLUI010000008.1"/>
</dbReference>
<comment type="caution">
    <text evidence="2">The sequence shown here is derived from an EMBL/GenBank/DDBJ whole genome shotgun (WGS) entry which is preliminary data.</text>
</comment>
<evidence type="ECO:0000313" key="2">
    <source>
        <dbReference type="EMBL" id="MFB9378261.1"/>
    </source>
</evidence>